<organism evidence="7 8">
    <name type="scientific">Plasticicumulans acidivorans</name>
    <dbReference type="NCBI Taxonomy" id="886464"/>
    <lineage>
        <taxon>Bacteria</taxon>
        <taxon>Pseudomonadati</taxon>
        <taxon>Pseudomonadota</taxon>
        <taxon>Gammaproteobacteria</taxon>
        <taxon>Candidatus Competibacteraceae</taxon>
        <taxon>Plasticicumulans</taxon>
    </lineage>
</organism>
<feature type="domain" description="CheR-type methyltransferase" evidence="6">
    <location>
        <begin position="1"/>
        <end position="263"/>
    </location>
</feature>
<dbReference type="Pfam" id="PF03705">
    <property type="entry name" value="CheR_N"/>
    <property type="match status" value="1"/>
</dbReference>
<evidence type="ECO:0000256" key="3">
    <source>
        <dbReference type="ARBA" id="ARBA00022603"/>
    </source>
</evidence>
<keyword evidence="4 7" id="KW-0808">Transferase</keyword>
<dbReference type="InterPro" id="IPR050903">
    <property type="entry name" value="Bact_Chemotaxis_MeTrfase"/>
</dbReference>
<dbReference type="InterPro" id="IPR029063">
    <property type="entry name" value="SAM-dependent_MTases_sf"/>
</dbReference>
<sequence>MLSPGDFDYICRLVLERSAIVLEPGKEYLVELRLKPLVRACGLADIGGLVQKLRTDRSGDLQREVVDAMTTNETSFFRDVHPFDTLRKIILPEMIRLRSTERALNLWCAAASSGQEIYSICMLIREHFPELASWRMNIVATDISREMIQRCREGRYSQLEVNRGLPAALLVKHFERVEMDWRIKDELRRMVDFREMNLASLWMGVPASDVIFMRNVLIYFDDAMKRQILGKVYNLLRPGGYLFLGGSETTLNLDSRFEQVKFDRTLCYRART</sequence>
<dbReference type="RefSeq" id="WP_110017761.1">
    <property type="nucleotide sequence ID" value="NZ_QGTJ01000003.1"/>
</dbReference>
<keyword evidence="3 7" id="KW-0489">Methyltransferase</keyword>
<dbReference type="SUPFAM" id="SSF47757">
    <property type="entry name" value="Chemotaxis receptor methyltransferase CheR, N-terminal domain"/>
    <property type="match status" value="1"/>
</dbReference>
<comment type="catalytic activity">
    <reaction evidence="1">
        <text>L-glutamyl-[protein] + S-adenosyl-L-methionine = [protein]-L-glutamate 5-O-methyl ester + S-adenosyl-L-homocysteine</text>
        <dbReference type="Rhea" id="RHEA:24452"/>
        <dbReference type="Rhea" id="RHEA-COMP:10208"/>
        <dbReference type="Rhea" id="RHEA-COMP:10311"/>
        <dbReference type="ChEBI" id="CHEBI:29973"/>
        <dbReference type="ChEBI" id="CHEBI:57856"/>
        <dbReference type="ChEBI" id="CHEBI:59789"/>
        <dbReference type="ChEBI" id="CHEBI:82795"/>
        <dbReference type="EC" id="2.1.1.80"/>
    </reaction>
</comment>
<dbReference type="SMART" id="SM00138">
    <property type="entry name" value="MeTrc"/>
    <property type="match status" value="1"/>
</dbReference>
<evidence type="ECO:0000313" key="8">
    <source>
        <dbReference type="Proteomes" id="UP000246569"/>
    </source>
</evidence>
<dbReference type="CDD" id="cd02440">
    <property type="entry name" value="AdoMet_MTases"/>
    <property type="match status" value="1"/>
</dbReference>
<evidence type="ECO:0000256" key="2">
    <source>
        <dbReference type="ARBA" id="ARBA00012534"/>
    </source>
</evidence>
<proteinExistence type="predicted"/>
<dbReference type="Proteomes" id="UP000246569">
    <property type="component" value="Unassembled WGS sequence"/>
</dbReference>
<keyword evidence="5" id="KW-0949">S-adenosyl-L-methionine</keyword>
<dbReference type="GO" id="GO:0032259">
    <property type="term" value="P:methylation"/>
    <property type="evidence" value="ECO:0007669"/>
    <property type="project" value="UniProtKB-KW"/>
</dbReference>
<dbReference type="InterPro" id="IPR022641">
    <property type="entry name" value="CheR_N"/>
</dbReference>
<evidence type="ECO:0000256" key="1">
    <source>
        <dbReference type="ARBA" id="ARBA00001541"/>
    </source>
</evidence>
<dbReference type="PROSITE" id="PS50123">
    <property type="entry name" value="CHER"/>
    <property type="match status" value="1"/>
</dbReference>
<dbReference type="EC" id="2.1.1.80" evidence="2"/>
<reference evidence="7 8" key="1">
    <citation type="submission" date="2018-05" db="EMBL/GenBank/DDBJ databases">
        <title>Genomic Encyclopedia of Type Strains, Phase IV (KMG-IV): sequencing the most valuable type-strain genomes for metagenomic binning, comparative biology and taxonomic classification.</title>
        <authorList>
            <person name="Goeker M."/>
        </authorList>
    </citation>
    <scope>NUCLEOTIDE SEQUENCE [LARGE SCALE GENOMIC DNA]</scope>
    <source>
        <strain evidence="7 8">DSM 23606</strain>
    </source>
</reference>
<dbReference type="PANTHER" id="PTHR24422:SF21">
    <property type="entry name" value="CHEMOTAXIS PROTEIN METHYLTRANSFERASE 1"/>
    <property type="match status" value="1"/>
</dbReference>
<dbReference type="PANTHER" id="PTHR24422">
    <property type="entry name" value="CHEMOTAXIS PROTEIN METHYLTRANSFERASE"/>
    <property type="match status" value="1"/>
</dbReference>
<dbReference type="InterPro" id="IPR000780">
    <property type="entry name" value="CheR_MeTrfase"/>
</dbReference>
<evidence type="ECO:0000313" key="7">
    <source>
        <dbReference type="EMBL" id="PWV63252.1"/>
    </source>
</evidence>
<dbReference type="SUPFAM" id="SSF53335">
    <property type="entry name" value="S-adenosyl-L-methionine-dependent methyltransferases"/>
    <property type="match status" value="1"/>
</dbReference>
<dbReference type="Gene3D" id="1.10.155.10">
    <property type="entry name" value="Chemotaxis receptor methyltransferase CheR, N-terminal domain"/>
    <property type="match status" value="1"/>
</dbReference>
<dbReference type="OrthoDB" id="9816309at2"/>
<keyword evidence="8" id="KW-1185">Reference proteome</keyword>
<dbReference type="AlphaFoldDB" id="A0A317MY32"/>
<comment type="caution">
    <text evidence="7">The sequence shown here is derived from an EMBL/GenBank/DDBJ whole genome shotgun (WGS) entry which is preliminary data.</text>
</comment>
<dbReference type="InterPro" id="IPR036804">
    <property type="entry name" value="CheR_N_sf"/>
</dbReference>
<evidence type="ECO:0000256" key="5">
    <source>
        <dbReference type="ARBA" id="ARBA00022691"/>
    </source>
</evidence>
<name>A0A317MY32_9GAMM</name>
<gene>
    <name evidence="7" type="ORF">C7443_103177</name>
</gene>
<evidence type="ECO:0000256" key="4">
    <source>
        <dbReference type="ARBA" id="ARBA00022679"/>
    </source>
</evidence>
<accession>A0A317MY32</accession>
<dbReference type="InterPro" id="IPR022642">
    <property type="entry name" value="CheR_C"/>
</dbReference>
<protein>
    <recommendedName>
        <fullName evidence="2">protein-glutamate O-methyltransferase</fullName>
        <ecNumber evidence="2">2.1.1.80</ecNumber>
    </recommendedName>
</protein>
<dbReference type="Gene3D" id="3.40.50.150">
    <property type="entry name" value="Vaccinia Virus protein VP39"/>
    <property type="match status" value="1"/>
</dbReference>
<dbReference type="PRINTS" id="PR00996">
    <property type="entry name" value="CHERMTFRASE"/>
</dbReference>
<dbReference type="GO" id="GO:0008983">
    <property type="term" value="F:protein-glutamate O-methyltransferase activity"/>
    <property type="evidence" value="ECO:0007669"/>
    <property type="project" value="UniProtKB-EC"/>
</dbReference>
<evidence type="ECO:0000259" key="6">
    <source>
        <dbReference type="PROSITE" id="PS50123"/>
    </source>
</evidence>
<dbReference type="EMBL" id="QGTJ01000003">
    <property type="protein sequence ID" value="PWV63252.1"/>
    <property type="molecule type" value="Genomic_DNA"/>
</dbReference>
<dbReference type="Pfam" id="PF01739">
    <property type="entry name" value="CheR"/>
    <property type="match status" value="1"/>
</dbReference>